<dbReference type="GO" id="GO:0005975">
    <property type="term" value="P:carbohydrate metabolic process"/>
    <property type="evidence" value="ECO:0007669"/>
    <property type="project" value="InterPro"/>
</dbReference>
<dbReference type="GO" id="GO:0015823">
    <property type="term" value="P:phenylalanine transport"/>
    <property type="evidence" value="ECO:0007669"/>
    <property type="project" value="TreeGrafter"/>
</dbReference>
<dbReference type="PANTHER" id="PTHR46673:SF1">
    <property type="entry name" value="4F2 CELL-SURFACE ANTIGEN HEAVY CHAIN"/>
    <property type="match status" value="1"/>
</dbReference>
<sequence>MSAEESLMPSSEGGKVPQSYNIESGDAKFNKGSENVDVQTSTKLIGLTKEQLEKYRNDPFWRPVRYALFVMFWAVWIVMFGGAIVIVALSPKCDAKTAANWDQIAVHYQLFTPAFHDINNDGIGDFKGMTKKMDLLRKLGVTSVWASPVIATHKDSFDVENVIDLDIVDPRYGSEAEFAEVVHTAHGKGIKFVMDLPLSVSKQHEWNADAKYVDYVEKPEGSTEEFVRINLKNPEARDAVINSAIKFALLGVDGFHVNDKLISGYPNISAIIKDRLNATEELRGKEFIFFSSGSSDVEHSADDGLSYTIRSISDLNGGLCNGETSDIKCIRTALKTGAAAEPVKVLPFIWKNGDINSQRADQRFQHNATEIQTLLTMIQLVLPGPVQTYYGEELGLGSTVNKVHKNRGAMQWDKTNHAGFTAAKGDVLFGITKDFESVNFDSLYNHPRSSVRIYQKLAKLRLRTEVIQFGEISVKTVGDLIVISRYVSETSDPIFVLVANLPEEGEGSAQTLTFDETIVPGRPFNSAEISIGSPNSKLETHHRVDLTKGLSLAPFEGVVLKF</sequence>
<evidence type="ECO:0000313" key="3">
    <source>
        <dbReference type="EMBL" id="KAK0397776.1"/>
    </source>
</evidence>
<accession>A0AA39H233</accession>
<dbReference type="GO" id="GO:1904273">
    <property type="term" value="P:L-alanine import across plasma membrane"/>
    <property type="evidence" value="ECO:0007669"/>
    <property type="project" value="TreeGrafter"/>
</dbReference>
<dbReference type="SUPFAM" id="SSF51445">
    <property type="entry name" value="(Trans)glycosidases"/>
    <property type="match status" value="1"/>
</dbReference>
<evidence type="ECO:0000259" key="2">
    <source>
        <dbReference type="SMART" id="SM00642"/>
    </source>
</evidence>
<dbReference type="GO" id="GO:0016323">
    <property type="term" value="C:basolateral plasma membrane"/>
    <property type="evidence" value="ECO:0007669"/>
    <property type="project" value="TreeGrafter"/>
</dbReference>
<reference evidence="3" key="1">
    <citation type="submission" date="2023-06" db="EMBL/GenBank/DDBJ databases">
        <title>Genomic analysis of the entomopathogenic nematode Steinernema hermaphroditum.</title>
        <authorList>
            <person name="Schwarz E.M."/>
            <person name="Heppert J.K."/>
            <person name="Baniya A."/>
            <person name="Schwartz H.T."/>
            <person name="Tan C.-H."/>
            <person name="Antoshechkin I."/>
            <person name="Sternberg P.W."/>
            <person name="Goodrich-Blair H."/>
            <person name="Dillman A.R."/>
        </authorList>
    </citation>
    <scope>NUCLEOTIDE SEQUENCE</scope>
    <source>
        <strain evidence="3">PS9179</strain>
        <tissue evidence="3">Whole animal</tissue>
    </source>
</reference>
<evidence type="ECO:0000313" key="4">
    <source>
        <dbReference type="Proteomes" id="UP001175271"/>
    </source>
</evidence>
<evidence type="ECO:0000256" key="1">
    <source>
        <dbReference type="SAM" id="Phobius"/>
    </source>
</evidence>
<dbReference type="GO" id="GO:0015190">
    <property type="term" value="F:L-leucine transmembrane transporter activity"/>
    <property type="evidence" value="ECO:0007669"/>
    <property type="project" value="TreeGrafter"/>
</dbReference>
<name>A0AA39H233_9BILA</name>
<dbReference type="PANTHER" id="PTHR46673">
    <property type="entry name" value="4F2 CELL-SURFACE ANTIGEN HEAVY CHAIN"/>
    <property type="match status" value="1"/>
</dbReference>
<keyword evidence="1" id="KW-1133">Transmembrane helix</keyword>
<comment type="caution">
    <text evidence="3">The sequence shown here is derived from an EMBL/GenBank/DDBJ whole genome shotgun (WGS) entry which is preliminary data.</text>
</comment>
<dbReference type="Gene3D" id="3.20.20.80">
    <property type="entry name" value="Glycosidases"/>
    <property type="match status" value="1"/>
</dbReference>
<dbReference type="GO" id="GO:1903801">
    <property type="term" value="P:L-leucine import across plasma membrane"/>
    <property type="evidence" value="ECO:0007669"/>
    <property type="project" value="TreeGrafter"/>
</dbReference>
<dbReference type="InterPro" id="IPR042280">
    <property type="entry name" value="SLC3A2"/>
</dbReference>
<dbReference type="InterPro" id="IPR017853">
    <property type="entry name" value="GH"/>
</dbReference>
<gene>
    <name evidence="3" type="ORF">QR680_002264</name>
</gene>
<dbReference type="SMART" id="SM00642">
    <property type="entry name" value="Aamy"/>
    <property type="match status" value="1"/>
</dbReference>
<dbReference type="Pfam" id="PF00128">
    <property type="entry name" value="Alpha-amylase"/>
    <property type="match status" value="2"/>
</dbReference>
<dbReference type="AlphaFoldDB" id="A0AA39H233"/>
<organism evidence="3 4">
    <name type="scientific">Steinernema hermaphroditum</name>
    <dbReference type="NCBI Taxonomy" id="289476"/>
    <lineage>
        <taxon>Eukaryota</taxon>
        <taxon>Metazoa</taxon>
        <taxon>Ecdysozoa</taxon>
        <taxon>Nematoda</taxon>
        <taxon>Chromadorea</taxon>
        <taxon>Rhabditida</taxon>
        <taxon>Tylenchina</taxon>
        <taxon>Panagrolaimomorpha</taxon>
        <taxon>Strongyloidoidea</taxon>
        <taxon>Steinernematidae</taxon>
        <taxon>Steinernema</taxon>
    </lineage>
</organism>
<dbReference type="GO" id="GO:0015180">
    <property type="term" value="F:L-alanine transmembrane transporter activity"/>
    <property type="evidence" value="ECO:0007669"/>
    <property type="project" value="TreeGrafter"/>
</dbReference>
<keyword evidence="1" id="KW-0472">Membrane</keyword>
<dbReference type="Proteomes" id="UP001175271">
    <property type="component" value="Unassembled WGS sequence"/>
</dbReference>
<feature type="transmembrane region" description="Helical" evidence="1">
    <location>
        <begin position="66"/>
        <end position="89"/>
    </location>
</feature>
<dbReference type="EMBL" id="JAUCMV010000005">
    <property type="protein sequence ID" value="KAK0397776.1"/>
    <property type="molecule type" value="Genomic_DNA"/>
</dbReference>
<dbReference type="GO" id="GO:0016324">
    <property type="term" value="C:apical plasma membrane"/>
    <property type="evidence" value="ECO:0007669"/>
    <property type="project" value="TreeGrafter"/>
</dbReference>
<dbReference type="Pfam" id="PF16028">
    <property type="entry name" value="SLC3A2_N"/>
    <property type="match status" value="1"/>
</dbReference>
<proteinExistence type="predicted"/>
<dbReference type="InterPro" id="IPR006047">
    <property type="entry name" value="GH13_cat_dom"/>
</dbReference>
<keyword evidence="4" id="KW-1185">Reference proteome</keyword>
<keyword evidence="1" id="KW-0812">Transmembrane</keyword>
<dbReference type="GO" id="GO:0015173">
    <property type="term" value="F:aromatic amino acid transmembrane transporter activity"/>
    <property type="evidence" value="ECO:0007669"/>
    <property type="project" value="TreeGrafter"/>
</dbReference>
<feature type="domain" description="Glycosyl hydrolase family 13 catalytic" evidence="2">
    <location>
        <begin position="109"/>
        <end position="430"/>
    </location>
</feature>
<protein>
    <recommendedName>
        <fullName evidence="2">Glycosyl hydrolase family 13 catalytic domain-containing protein</fullName>
    </recommendedName>
</protein>
<dbReference type="InterPro" id="IPR031984">
    <property type="entry name" value="SLC3A2_N"/>
</dbReference>